<reference evidence="3" key="1">
    <citation type="submission" date="2020-05" db="UniProtKB">
        <authorList>
            <consortium name="EnsemblMetazoa"/>
        </authorList>
    </citation>
    <scope>IDENTIFICATION</scope>
    <source>
        <strain evidence="3">Yale</strain>
    </source>
</reference>
<dbReference type="Proteomes" id="UP000092444">
    <property type="component" value="Unassembled WGS sequence"/>
</dbReference>
<dbReference type="VEuPathDB" id="VectorBase:GMOY012207"/>
<dbReference type="EMBL" id="CCAG010002265">
    <property type="status" value="NOT_ANNOTATED_CDS"/>
    <property type="molecule type" value="Genomic_DNA"/>
</dbReference>
<evidence type="ECO:0000313" key="4">
    <source>
        <dbReference type="Proteomes" id="UP000092444"/>
    </source>
</evidence>
<dbReference type="AlphaFoldDB" id="A0A1B0GFU0"/>
<name>A0A1B0GFU0_GLOMM</name>
<evidence type="ECO:0000256" key="2">
    <source>
        <dbReference type="SAM" id="SignalP"/>
    </source>
</evidence>
<organism evidence="3 4">
    <name type="scientific">Glossina morsitans morsitans</name>
    <name type="common">Savannah tsetse fly</name>
    <dbReference type="NCBI Taxonomy" id="37546"/>
    <lineage>
        <taxon>Eukaryota</taxon>
        <taxon>Metazoa</taxon>
        <taxon>Ecdysozoa</taxon>
        <taxon>Arthropoda</taxon>
        <taxon>Hexapoda</taxon>
        <taxon>Insecta</taxon>
        <taxon>Pterygota</taxon>
        <taxon>Neoptera</taxon>
        <taxon>Endopterygota</taxon>
        <taxon>Diptera</taxon>
        <taxon>Brachycera</taxon>
        <taxon>Muscomorpha</taxon>
        <taxon>Hippoboscoidea</taxon>
        <taxon>Glossinidae</taxon>
        <taxon>Glossina</taxon>
    </lineage>
</organism>
<feature type="chain" id="PRO_5008408342" evidence="2">
    <location>
        <begin position="30"/>
        <end position="152"/>
    </location>
</feature>
<sequence length="152" mass="17369">MVQSSQTKSLLLLILTILYYALISPSTCGQSAINCYKWDRNGLGRNVANSLESRLSSYYLDKRSLVQSLLSLAEKYQKMRDKSPRSWGLSNILLTEYRNDERLKRFDGYGQMGFANDVVRNYSMITAICVLVEMFLLTILSSTKSEIIIRSD</sequence>
<keyword evidence="1" id="KW-1133">Transmembrane helix</keyword>
<accession>A0A1B0GFU0</accession>
<evidence type="ECO:0000313" key="3">
    <source>
        <dbReference type="EnsemblMetazoa" id="GMOY012207-PA"/>
    </source>
</evidence>
<keyword evidence="2" id="KW-0732">Signal</keyword>
<keyword evidence="1" id="KW-0472">Membrane</keyword>
<dbReference type="STRING" id="37546.A0A1B0GFU0"/>
<feature type="signal peptide" evidence="2">
    <location>
        <begin position="1"/>
        <end position="29"/>
    </location>
</feature>
<dbReference type="EnsemblMetazoa" id="GMOY012207-RA">
    <property type="protein sequence ID" value="GMOY012207-PA"/>
    <property type="gene ID" value="GMOY012207"/>
</dbReference>
<evidence type="ECO:0000256" key="1">
    <source>
        <dbReference type="SAM" id="Phobius"/>
    </source>
</evidence>
<proteinExistence type="predicted"/>
<keyword evidence="4" id="KW-1185">Reference proteome</keyword>
<protein>
    <submittedName>
        <fullName evidence="3">Uncharacterized protein</fullName>
    </submittedName>
</protein>
<keyword evidence="1" id="KW-0812">Transmembrane</keyword>
<feature type="transmembrane region" description="Helical" evidence="1">
    <location>
        <begin position="122"/>
        <end position="140"/>
    </location>
</feature>